<sequence>MSEHSRRAQKKALTRAHVRETAQRLFAERGFDTVTIADVAAAADVAVQTVFNHFATKEELYWSERTPWVSGPENAVRERPAGVPALRALRGYLVFAIGDHVEGLATAEGRRLVTVLGSSPGLQAAERELVHESESRLRAALLEAWTGPGAESPRPVRPAVTAGLVAATWLATTRMLVTEPRDPLPAPEDVPTLAAAARELAAQLLTRFESDVTEQLVAGEDAVQPEALRAS</sequence>
<dbReference type="PROSITE" id="PS50977">
    <property type="entry name" value="HTH_TETR_2"/>
    <property type="match status" value="1"/>
</dbReference>
<keyword evidence="7" id="KW-1185">Reference proteome</keyword>
<evidence type="ECO:0000256" key="3">
    <source>
        <dbReference type="ARBA" id="ARBA00023163"/>
    </source>
</evidence>
<evidence type="ECO:0000313" key="7">
    <source>
        <dbReference type="Proteomes" id="UP001560045"/>
    </source>
</evidence>
<dbReference type="InterPro" id="IPR001647">
    <property type="entry name" value="HTH_TetR"/>
</dbReference>
<protein>
    <submittedName>
        <fullName evidence="6">TetR/AcrR family transcriptional regulator</fullName>
    </submittedName>
</protein>
<dbReference type="Proteomes" id="UP001560045">
    <property type="component" value="Unassembled WGS sequence"/>
</dbReference>
<reference evidence="6 7" key="1">
    <citation type="submission" date="2024-06" db="EMBL/GenBank/DDBJ databases">
        <title>Draft genome sequence of Geodermatophilus badlandi, a novel member of the Geodermatophilaceae isolated from badland sedimentary rocks in the Red desert, Wyoming, USA.</title>
        <authorList>
            <person name="Ben Tekaya S."/>
            <person name="Nouioui I."/>
            <person name="Flores G.M."/>
            <person name="Shaal M.N."/>
            <person name="Bredoire F."/>
            <person name="Basile F."/>
            <person name="Van Diepen L."/>
            <person name="Ward N.L."/>
        </authorList>
    </citation>
    <scope>NUCLEOTIDE SEQUENCE [LARGE SCALE GENOMIC DNA]</scope>
    <source>
        <strain evidence="6 7">WL48A</strain>
    </source>
</reference>
<dbReference type="InterPro" id="IPR050109">
    <property type="entry name" value="HTH-type_TetR-like_transc_reg"/>
</dbReference>
<dbReference type="EMBL" id="JBFNXQ010000076">
    <property type="protein sequence ID" value="MEX5720552.1"/>
    <property type="molecule type" value="Genomic_DNA"/>
</dbReference>
<evidence type="ECO:0000256" key="4">
    <source>
        <dbReference type="PROSITE-ProRule" id="PRU00335"/>
    </source>
</evidence>
<dbReference type="Pfam" id="PF00440">
    <property type="entry name" value="TetR_N"/>
    <property type="match status" value="1"/>
</dbReference>
<dbReference type="PRINTS" id="PR00455">
    <property type="entry name" value="HTHTETR"/>
</dbReference>
<comment type="caution">
    <text evidence="6">The sequence shown here is derived from an EMBL/GenBank/DDBJ whole genome shotgun (WGS) entry which is preliminary data.</text>
</comment>
<keyword evidence="2 4" id="KW-0238">DNA-binding</keyword>
<gene>
    <name evidence="6" type="ORF">ABQ292_19490</name>
</gene>
<evidence type="ECO:0000313" key="6">
    <source>
        <dbReference type="EMBL" id="MEX5720552.1"/>
    </source>
</evidence>
<proteinExistence type="predicted"/>
<feature type="domain" description="HTH tetR-type" evidence="5">
    <location>
        <begin position="12"/>
        <end position="72"/>
    </location>
</feature>
<keyword evidence="1" id="KW-0805">Transcription regulation</keyword>
<name>A0ABV3XJL4_9ACTN</name>
<organism evidence="6 7">
    <name type="scientific">Geodermatophilus maliterrae</name>
    <dbReference type="NCBI Taxonomy" id="3162531"/>
    <lineage>
        <taxon>Bacteria</taxon>
        <taxon>Bacillati</taxon>
        <taxon>Actinomycetota</taxon>
        <taxon>Actinomycetes</taxon>
        <taxon>Geodermatophilales</taxon>
        <taxon>Geodermatophilaceae</taxon>
        <taxon>Geodermatophilus</taxon>
    </lineage>
</organism>
<accession>A0ABV3XJL4</accession>
<dbReference type="PANTHER" id="PTHR30055">
    <property type="entry name" value="HTH-TYPE TRANSCRIPTIONAL REGULATOR RUTR"/>
    <property type="match status" value="1"/>
</dbReference>
<dbReference type="InterPro" id="IPR009057">
    <property type="entry name" value="Homeodomain-like_sf"/>
</dbReference>
<evidence type="ECO:0000256" key="2">
    <source>
        <dbReference type="ARBA" id="ARBA00023125"/>
    </source>
</evidence>
<dbReference type="SUPFAM" id="SSF46689">
    <property type="entry name" value="Homeodomain-like"/>
    <property type="match status" value="1"/>
</dbReference>
<dbReference type="PANTHER" id="PTHR30055:SF234">
    <property type="entry name" value="HTH-TYPE TRANSCRIPTIONAL REGULATOR BETI"/>
    <property type="match status" value="1"/>
</dbReference>
<feature type="DNA-binding region" description="H-T-H motif" evidence="4">
    <location>
        <begin position="35"/>
        <end position="54"/>
    </location>
</feature>
<dbReference type="RefSeq" id="WP_369209373.1">
    <property type="nucleotide sequence ID" value="NZ_JBFNXQ010000076.1"/>
</dbReference>
<keyword evidence="3" id="KW-0804">Transcription</keyword>
<evidence type="ECO:0000256" key="1">
    <source>
        <dbReference type="ARBA" id="ARBA00023015"/>
    </source>
</evidence>
<dbReference type="Gene3D" id="1.10.357.10">
    <property type="entry name" value="Tetracycline Repressor, domain 2"/>
    <property type="match status" value="1"/>
</dbReference>
<evidence type="ECO:0000259" key="5">
    <source>
        <dbReference type="PROSITE" id="PS50977"/>
    </source>
</evidence>